<evidence type="ECO:0000313" key="2">
    <source>
        <dbReference type="Proteomes" id="UP001556040"/>
    </source>
</evidence>
<comment type="caution">
    <text evidence="1">The sequence shown here is derived from an EMBL/GenBank/DDBJ whole genome shotgun (WGS) entry which is preliminary data.</text>
</comment>
<gene>
    <name evidence="1" type="ORF">AB1471_00580</name>
</gene>
<dbReference type="InterPro" id="IPR025546">
    <property type="entry name" value="YqzH"/>
</dbReference>
<name>A0ABV3PZ66_9BACL</name>
<dbReference type="EMBL" id="JBFMIA010000001">
    <property type="protein sequence ID" value="MEW9500291.1"/>
    <property type="molecule type" value="Genomic_DNA"/>
</dbReference>
<reference evidence="1 2" key="1">
    <citation type="journal article" date="1979" name="Int. J. Syst. Evol. Microbiol.">
        <title>Bacillus globisporus subsp. marinus subsp. nov.</title>
        <authorList>
            <person name="Liu H."/>
        </authorList>
    </citation>
    <scope>NUCLEOTIDE SEQUENCE [LARGE SCALE GENOMIC DNA]</scope>
    <source>
        <strain evidence="1 2">DSM 1297</strain>
    </source>
</reference>
<dbReference type="RefSeq" id="WP_367777571.1">
    <property type="nucleotide sequence ID" value="NZ_JBFMIA010000001.1"/>
</dbReference>
<protein>
    <submittedName>
        <fullName evidence="1">YqzH family protein</fullName>
    </submittedName>
</protein>
<evidence type="ECO:0000313" key="1">
    <source>
        <dbReference type="EMBL" id="MEW9500291.1"/>
    </source>
</evidence>
<organism evidence="1 2">
    <name type="scientific">Jeotgalibacillus marinus</name>
    <dbReference type="NCBI Taxonomy" id="86667"/>
    <lineage>
        <taxon>Bacteria</taxon>
        <taxon>Bacillati</taxon>
        <taxon>Bacillota</taxon>
        <taxon>Bacilli</taxon>
        <taxon>Bacillales</taxon>
        <taxon>Caryophanaceae</taxon>
        <taxon>Jeotgalibacillus</taxon>
    </lineage>
</organism>
<dbReference type="Proteomes" id="UP001556040">
    <property type="component" value="Unassembled WGS sequence"/>
</dbReference>
<keyword evidence="2" id="KW-1185">Reference proteome</keyword>
<proteinExistence type="predicted"/>
<sequence>MEKRWVKKGITRVMAQYGRTSNEPISQQDMDTLVEEIFERYHSGEEGTLDDWLHDVVYGFLTD</sequence>
<accession>A0ABV3PZ66</accession>
<dbReference type="Pfam" id="PF14164">
    <property type="entry name" value="YqzH"/>
    <property type="match status" value="1"/>
</dbReference>